<dbReference type="PROSITE" id="PS01332">
    <property type="entry name" value="HTH_RRF2_1"/>
    <property type="match status" value="1"/>
</dbReference>
<evidence type="ECO:0000313" key="2">
    <source>
        <dbReference type="Proteomes" id="UP000001887"/>
    </source>
</evidence>
<dbReference type="PANTHER" id="PTHR33221:SF13">
    <property type="entry name" value="TRANSCRIPTIONAL REGULATOR-RELATED"/>
    <property type="match status" value="1"/>
</dbReference>
<evidence type="ECO:0000313" key="1">
    <source>
        <dbReference type="EMBL" id="ADB17878.1"/>
    </source>
</evidence>
<dbReference type="Pfam" id="PF02082">
    <property type="entry name" value="Rrf2"/>
    <property type="match status" value="1"/>
</dbReference>
<dbReference type="KEGG" id="psl:Psta_3214"/>
<dbReference type="SUPFAM" id="SSF46785">
    <property type="entry name" value="Winged helix' DNA-binding domain"/>
    <property type="match status" value="1"/>
</dbReference>
<dbReference type="OrthoDB" id="270199at2"/>
<dbReference type="Proteomes" id="UP000001887">
    <property type="component" value="Chromosome"/>
</dbReference>
<gene>
    <name evidence="1" type="ordered locus">Psta_3214</name>
</gene>
<keyword evidence="2" id="KW-1185">Reference proteome</keyword>
<organism evidence="1 2">
    <name type="scientific">Pirellula staleyi (strain ATCC 27377 / DSM 6068 / ICPB 4128)</name>
    <name type="common">Pirella staleyi</name>
    <dbReference type="NCBI Taxonomy" id="530564"/>
    <lineage>
        <taxon>Bacteria</taxon>
        <taxon>Pseudomonadati</taxon>
        <taxon>Planctomycetota</taxon>
        <taxon>Planctomycetia</taxon>
        <taxon>Pirellulales</taxon>
        <taxon>Pirellulaceae</taxon>
        <taxon>Pirellula</taxon>
    </lineage>
</organism>
<dbReference type="STRING" id="530564.Psta_3214"/>
<dbReference type="InterPro" id="IPR000944">
    <property type="entry name" value="Tscrpt_reg_Rrf2"/>
</dbReference>
<reference evidence="1 2" key="1">
    <citation type="journal article" date="2009" name="Stand. Genomic Sci.">
        <title>Complete genome sequence of Pirellula staleyi type strain (ATCC 27377).</title>
        <authorList>
            <person name="Clum A."/>
            <person name="Tindall B.J."/>
            <person name="Sikorski J."/>
            <person name="Ivanova N."/>
            <person name="Mavrommatis K."/>
            <person name="Lucas S."/>
            <person name="Glavina del Rio T."/>
            <person name="Nolan M."/>
            <person name="Chen F."/>
            <person name="Tice H."/>
            <person name="Pitluck S."/>
            <person name="Cheng J.F."/>
            <person name="Chertkov O."/>
            <person name="Brettin T."/>
            <person name="Han C."/>
            <person name="Detter J.C."/>
            <person name="Kuske C."/>
            <person name="Bruce D."/>
            <person name="Goodwin L."/>
            <person name="Ovchinikova G."/>
            <person name="Pati A."/>
            <person name="Mikhailova N."/>
            <person name="Chen A."/>
            <person name="Palaniappan K."/>
            <person name="Land M."/>
            <person name="Hauser L."/>
            <person name="Chang Y.J."/>
            <person name="Jeffries C.D."/>
            <person name="Chain P."/>
            <person name="Rohde M."/>
            <person name="Goker M."/>
            <person name="Bristow J."/>
            <person name="Eisen J.A."/>
            <person name="Markowitz V."/>
            <person name="Hugenholtz P."/>
            <person name="Kyrpides N.C."/>
            <person name="Klenk H.P."/>
            <person name="Lapidus A."/>
        </authorList>
    </citation>
    <scope>NUCLEOTIDE SEQUENCE [LARGE SCALE GENOMIC DNA]</scope>
    <source>
        <strain evidence="2">ATCC 27377 / DSM 6068 / ICPB 4128</strain>
    </source>
</reference>
<sequence>MALYGADVEIGIHTLLCLLRTTQPVSSHELATYQGLSPTHVAKVLGRLQQAGVVASSPGKTGGYLLARSAAEISLTDVVDAIEGPKPLFACRDIRFRCELLAGDPPEWATCSMCAVNSAMKRAESAMRDVLAKTTLRQLGEEFVRKAPPEFLQRASGWFVEHREQRVSSGRPSEP</sequence>
<dbReference type="eggNOG" id="COG1959">
    <property type="taxonomic scope" value="Bacteria"/>
</dbReference>
<dbReference type="GO" id="GO:0005829">
    <property type="term" value="C:cytosol"/>
    <property type="evidence" value="ECO:0007669"/>
    <property type="project" value="TreeGrafter"/>
</dbReference>
<dbReference type="HOGENOM" id="CLU_107144_1_0_0"/>
<protein>
    <submittedName>
        <fullName evidence="1">Transcriptional regulator, BadM/Rrf2 family</fullName>
    </submittedName>
</protein>
<dbReference type="InterPro" id="IPR036388">
    <property type="entry name" value="WH-like_DNA-bd_sf"/>
</dbReference>
<dbReference type="Gene3D" id="1.10.10.10">
    <property type="entry name" value="Winged helix-like DNA-binding domain superfamily/Winged helix DNA-binding domain"/>
    <property type="match status" value="1"/>
</dbReference>
<name>D2QX38_PIRSD</name>
<dbReference type="EMBL" id="CP001848">
    <property type="protein sequence ID" value="ADB17878.1"/>
    <property type="molecule type" value="Genomic_DNA"/>
</dbReference>
<dbReference type="AlphaFoldDB" id="D2QX38"/>
<dbReference type="InterPro" id="IPR036390">
    <property type="entry name" value="WH_DNA-bd_sf"/>
</dbReference>
<dbReference type="GO" id="GO:0003700">
    <property type="term" value="F:DNA-binding transcription factor activity"/>
    <property type="evidence" value="ECO:0007669"/>
    <property type="project" value="TreeGrafter"/>
</dbReference>
<accession>D2QX38</accession>
<dbReference type="PANTHER" id="PTHR33221">
    <property type="entry name" value="WINGED HELIX-TURN-HELIX TRANSCRIPTIONAL REGULATOR, RRF2 FAMILY"/>
    <property type="match status" value="1"/>
</dbReference>
<dbReference type="PROSITE" id="PS51197">
    <property type="entry name" value="HTH_RRF2_2"/>
    <property type="match status" value="1"/>
</dbReference>
<proteinExistence type="predicted"/>
<dbReference type="NCBIfam" id="TIGR00738">
    <property type="entry name" value="rrf2_super"/>
    <property type="match status" value="1"/>
</dbReference>
<dbReference type="InterPro" id="IPR030489">
    <property type="entry name" value="TR_Rrf2-type_CS"/>
</dbReference>